<dbReference type="AlphaFoldDB" id="A0A8X6V1R5"/>
<reference evidence="1" key="1">
    <citation type="submission" date="2020-08" db="EMBL/GenBank/DDBJ databases">
        <title>Multicomponent nature underlies the extraordinary mechanical properties of spider dragline silk.</title>
        <authorList>
            <person name="Kono N."/>
            <person name="Nakamura H."/>
            <person name="Mori M."/>
            <person name="Yoshida Y."/>
            <person name="Ohtoshi R."/>
            <person name="Malay A.D."/>
            <person name="Moran D.A.P."/>
            <person name="Tomita M."/>
            <person name="Numata K."/>
            <person name="Arakawa K."/>
        </authorList>
    </citation>
    <scope>NUCLEOTIDE SEQUENCE</scope>
</reference>
<evidence type="ECO:0000313" key="2">
    <source>
        <dbReference type="Proteomes" id="UP000887159"/>
    </source>
</evidence>
<dbReference type="Proteomes" id="UP000887159">
    <property type="component" value="Unassembled WGS sequence"/>
</dbReference>
<accession>A0A8X6V1R5</accession>
<gene>
    <name evidence="1" type="ORF">TNCV_2288881</name>
</gene>
<comment type="caution">
    <text evidence="1">The sequence shown here is derived from an EMBL/GenBank/DDBJ whole genome shotgun (WGS) entry which is preliminary data.</text>
</comment>
<protein>
    <submittedName>
        <fullName evidence="1">Uncharacterized protein</fullName>
    </submittedName>
</protein>
<organism evidence="1 2">
    <name type="scientific">Trichonephila clavipes</name>
    <name type="common">Golden silk orbweaver</name>
    <name type="synonym">Nephila clavipes</name>
    <dbReference type="NCBI Taxonomy" id="2585209"/>
    <lineage>
        <taxon>Eukaryota</taxon>
        <taxon>Metazoa</taxon>
        <taxon>Ecdysozoa</taxon>
        <taxon>Arthropoda</taxon>
        <taxon>Chelicerata</taxon>
        <taxon>Arachnida</taxon>
        <taxon>Araneae</taxon>
        <taxon>Araneomorphae</taxon>
        <taxon>Entelegynae</taxon>
        <taxon>Araneoidea</taxon>
        <taxon>Nephilidae</taxon>
        <taxon>Trichonephila</taxon>
    </lineage>
</organism>
<sequence>MVMMQDSESNDFSDNDYREVDIENSGSDASVCSLHFVCKSGGSRLPKQVKMELIEKIISENHSEFSATSGRPSINLLLLRLTSGHFSDVVPATEKKNRMQQDSALQ</sequence>
<keyword evidence="2" id="KW-1185">Reference proteome</keyword>
<evidence type="ECO:0000313" key="1">
    <source>
        <dbReference type="EMBL" id="GFX95998.1"/>
    </source>
</evidence>
<name>A0A8X6V1R5_TRICX</name>
<dbReference type="EMBL" id="BMAU01021190">
    <property type="protein sequence ID" value="GFX95998.1"/>
    <property type="molecule type" value="Genomic_DNA"/>
</dbReference>
<proteinExistence type="predicted"/>